<evidence type="ECO:0000313" key="2">
    <source>
        <dbReference type="Proteomes" id="UP000184501"/>
    </source>
</evidence>
<keyword evidence="2" id="KW-1185">Reference proteome</keyword>
<proteinExistence type="predicted"/>
<organism evidence="1 2">
    <name type="scientific">Streptoalloteichus hindustanus</name>
    <dbReference type="NCBI Taxonomy" id="2017"/>
    <lineage>
        <taxon>Bacteria</taxon>
        <taxon>Bacillati</taxon>
        <taxon>Actinomycetota</taxon>
        <taxon>Actinomycetes</taxon>
        <taxon>Pseudonocardiales</taxon>
        <taxon>Pseudonocardiaceae</taxon>
        <taxon>Streptoalloteichus</taxon>
    </lineage>
</organism>
<accession>A0A1M5LWP7</accession>
<evidence type="ECO:0008006" key="3">
    <source>
        <dbReference type="Google" id="ProtNLM"/>
    </source>
</evidence>
<reference evidence="1 2" key="1">
    <citation type="submission" date="2016-11" db="EMBL/GenBank/DDBJ databases">
        <authorList>
            <person name="Jaros S."/>
            <person name="Januszkiewicz K."/>
            <person name="Wedrychowicz H."/>
        </authorList>
    </citation>
    <scope>NUCLEOTIDE SEQUENCE [LARGE SCALE GENOMIC DNA]</scope>
    <source>
        <strain evidence="1 2">DSM 44523</strain>
    </source>
</reference>
<dbReference type="EMBL" id="FQVN01000012">
    <property type="protein sequence ID" value="SHG69524.1"/>
    <property type="molecule type" value="Genomic_DNA"/>
</dbReference>
<dbReference type="Proteomes" id="UP000184501">
    <property type="component" value="Unassembled WGS sequence"/>
</dbReference>
<dbReference type="RefSeq" id="WP_073488911.1">
    <property type="nucleotide sequence ID" value="NZ_FQVN01000012.1"/>
</dbReference>
<dbReference type="Gene3D" id="3.20.20.100">
    <property type="entry name" value="NADP-dependent oxidoreductase domain"/>
    <property type="match status" value="1"/>
</dbReference>
<dbReference type="AlphaFoldDB" id="A0A1M5LWP7"/>
<sequence>MPIIPAVTPNNGVRMPRLGLDVFRLPEADDTPVRAALEAGYRAFGTATIAAFRATPPRGA</sequence>
<dbReference type="SUPFAM" id="SSF51430">
    <property type="entry name" value="NAD(P)-linked oxidoreductase"/>
    <property type="match status" value="1"/>
</dbReference>
<evidence type="ECO:0000313" key="1">
    <source>
        <dbReference type="EMBL" id="SHG69524.1"/>
    </source>
</evidence>
<dbReference type="OrthoDB" id="9804790at2"/>
<protein>
    <recommendedName>
        <fullName evidence="3">Aldo/keto reductase family protein</fullName>
    </recommendedName>
</protein>
<dbReference type="STRING" id="2017.SAMN05444320_11290"/>
<gene>
    <name evidence="1" type="ORF">SAMN05444320_11290</name>
</gene>
<dbReference type="InterPro" id="IPR036812">
    <property type="entry name" value="NAD(P)_OxRdtase_dom_sf"/>
</dbReference>
<name>A0A1M5LWP7_STRHI</name>